<dbReference type="PROSITE" id="PS51077">
    <property type="entry name" value="HTH_ICLR"/>
    <property type="match status" value="1"/>
</dbReference>
<dbReference type="SUPFAM" id="SSF55781">
    <property type="entry name" value="GAF domain-like"/>
    <property type="match status" value="1"/>
</dbReference>
<dbReference type="PANTHER" id="PTHR30136">
    <property type="entry name" value="HELIX-TURN-HELIX TRANSCRIPTIONAL REGULATOR, ICLR FAMILY"/>
    <property type="match status" value="1"/>
</dbReference>
<dbReference type="Pfam" id="PF09339">
    <property type="entry name" value="HTH_IclR"/>
    <property type="match status" value="1"/>
</dbReference>
<evidence type="ECO:0000256" key="2">
    <source>
        <dbReference type="ARBA" id="ARBA00023125"/>
    </source>
</evidence>
<dbReference type="InterPro" id="IPR029016">
    <property type="entry name" value="GAF-like_dom_sf"/>
</dbReference>
<organism evidence="6 7">
    <name type="scientific">Pseudonocardia benzenivorans</name>
    <dbReference type="NCBI Taxonomy" id="228005"/>
    <lineage>
        <taxon>Bacteria</taxon>
        <taxon>Bacillati</taxon>
        <taxon>Actinomycetota</taxon>
        <taxon>Actinomycetes</taxon>
        <taxon>Pseudonocardiales</taxon>
        <taxon>Pseudonocardiaceae</taxon>
        <taxon>Pseudonocardia</taxon>
    </lineage>
</organism>
<sequence>MKRTKVEPGVPPKAPAAVPQYPIESVDNALKVLLLLGERSELRLTDVSEYLGVASSTAHRLLAMLQYRGFVRQNERTKAYGPGTALTGVAFSILQRFDFRSVLRPYLERLNTELAETVHLGLLDGTTVRFIDALESPKAVRVASRLGRSMPAHATSTGKALLAQLSTAELHALYPEEELEGLTSHSVRLRSALEAQLATARKRGYATSTEESEAGVSSVAVAFPFRGTPARIAFNAAVPASRMSAADQRAIGATLRATVDEAAELLHG</sequence>
<accession>A0ABW3VRN8</accession>
<evidence type="ECO:0000256" key="1">
    <source>
        <dbReference type="ARBA" id="ARBA00023015"/>
    </source>
</evidence>
<dbReference type="SMART" id="SM00346">
    <property type="entry name" value="HTH_ICLR"/>
    <property type="match status" value="1"/>
</dbReference>
<keyword evidence="1" id="KW-0805">Transcription regulation</keyword>
<gene>
    <name evidence="6" type="ORF">ACFQ34_29455</name>
</gene>
<dbReference type="RefSeq" id="WP_379653322.1">
    <property type="nucleotide sequence ID" value="NZ_JBHTMB010000288.1"/>
</dbReference>
<proteinExistence type="predicted"/>
<dbReference type="InterPro" id="IPR005471">
    <property type="entry name" value="Tscrpt_reg_IclR_N"/>
</dbReference>
<dbReference type="PANTHER" id="PTHR30136:SF24">
    <property type="entry name" value="HTH-TYPE TRANSCRIPTIONAL REPRESSOR ALLR"/>
    <property type="match status" value="1"/>
</dbReference>
<evidence type="ECO:0000256" key="3">
    <source>
        <dbReference type="ARBA" id="ARBA00023163"/>
    </source>
</evidence>
<name>A0ABW3VRN8_9PSEU</name>
<dbReference type="InterPro" id="IPR014757">
    <property type="entry name" value="Tscrpt_reg_IclR_C"/>
</dbReference>
<evidence type="ECO:0000259" key="5">
    <source>
        <dbReference type="PROSITE" id="PS51078"/>
    </source>
</evidence>
<dbReference type="Proteomes" id="UP001597182">
    <property type="component" value="Unassembled WGS sequence"/>
</dbReference>
<keyword evidence="3" id="KW-0804">Transcription</keyword>
<evidence type="ECO:0000313" key="6">
    <source>
        <dbReference type="EMBL" id="MFD1237430.1"/>
    </source>
</evidence>
<dbReference type="Gene3D" id="1.10.10.10">
    <property type="entry name" value="Winged helix-like DNA-binding domain superfamily/Winged helix DNA-binding domain"/>
    <property type="match status" value="1"/>
</dbReference>
<comment type="caution">
    <text evidence="6">The sequence shown here is derived from an EMBL/GenBank/DDBJ whole genome shotgun (WGS) entry which is preliminary data.</text>
</comment>
<feature type="domain" description="HTH iclR-type" evidence="4">
    <location>
        <begin position="23"/>
        <end position="84"/>
    </location>
</feature>
<protein>
    <submittedName>
        <fullName evidence="6">IclR family transcriptional regulator</fullName>
    </submittedName>
</protein>
<dbReference type="EMBL" id="JBHTMB010000288">
    <property type="protein sequence ID" value="MFD1237430.1"/>
    <property type="molecule type" value="Genomic_DNA"/>
</dbReference>
<keyword evidence="2" id="KW-0238">DNA-binding</keyword>
<dbReference type="Pfam" id="PF01614">
    <property type="entry name" value="IclR_C"/>
    <property type="match status" value="1"/>
</dbReference>
<evidence type="ECO:0000259" key="4">
    <source>
        <dbReference type="PROSITE" id="PS51077"/>
    </source>
</evidence>
<evidence type="ECO:0000313" key="7">
    <source>
        <dbReference type="Proteomes" id="UP001597182"/>
    </source>
</evidence>
<dbReference type="SUPFAM" id="SSF46785">
    <property type="entry name" value="Winged helix' DNA-binding domain"/>
    <property type="match status" value="1"/>
</dbReference>
<dbReference type="PROSITE" id="PS51078">
    <property type="entry name" value="ICLR_ED"/>
    <property type="match status" value="1"/>
</dbReference>
<dbReference type="InterPro" id="IPR036388">
    <property type="entry name" value="WH-like_DNA-bd_sf"/>
</dbReference>
<reference evidence="7" key="1">
    <citation type="journal article" date="2019" name="Int. J. Syst. Evol. Microbiol.">
        <title>The Global Catalogue of Microorganisms (GCM) 10K type strain sequencing project: providing services to taxonomists for standard genome sequencing and annotation.</title>
        <authorList>
            <consortium name="The Broad Institute Genomics Platform"/>
            <consortium name="The Broad Institute Genome Sequencing Center for Infectious Disease"/>
            <person name="Wu L."/>
            <person name="Ma J."/>
        </authorList>
    </citation>
    <scope>NUCLEOTIDE SEQUENCE [LARGE SCALE GENOMIC DNA]</scope>
    <source>
        <strain evidence="7">CCUG 49018</strain>
    </source>
</reference>
<keyword evidence="7" id="KW-1185">Reference proteome</keyword>
<feature type="domain" description="IclR-ED" evidence="5">
    <location>
        <begin position="85"/>
        <end position="268"/>
    </location>
</feature>
<dbReference type="InterPro" id="IPR036390">
    <property type="entry name" value="WH_DNA-bd_sf"/>
</dbReference>
<dbReference type="InterPro" id="IPR050707">
    <property type="entry name" value="HTH_MetabolicPath_Reg"/>
</dbReference>
<dbReference type="Gene3D" id="3.30.450.40">
    <property type="match status" value="1"/>
</dbReference>